<dbReference type="InterPro" id="IPR015590">
    <property type="entry name" value="Aldehyde_DH_dom"/>
</dbReference>
<keyword evidence="4 7" id="KW-0521">NADP</keyword>
<dbReference type="SUPFAM" id="SSF53720">
    <property type="entry name" value="ALDH-like"/>
    <property type="match status" value="1"/>
</dbReference>
<dbReference type="PANTHER" id="PTHR11063">
    <property type="entry name" value="GLUTAMATE SEMIALDEHYDE DEHYDROGENASE"/>
    <property type="match status" value="1"/>
</dbReference>
<sequence length="415" mass="44209">MSEVVNKTTLAKATTGVLASLTTAQKNEALLVMAAALRAEADYIIAANAEDLERGRLNGTPESMLDRLALDAGRIDSIAEGLQQIAVLPDPVGDNLETIERPNGLHIEKVRVPLGVIGIIYEARPNVTVDAAGLCLKTGNAVVLRGGSSALSSNRAIAEVLHRALAGTALPPDALQLIEDPNRSSVDEMLKLNGLLDVIIPRGGSSLIQNVVLNATVPVIETGAGICHTYLDASANPEMARRISVNAKAQRPSVCNSMETLLVHRAYAEEHLAALAEAFREARVELRGCQDTVALIPWAVPATPEDFATEYNDYILNIRIVDTLEEALGHIAEFGTKHSECIVTEDAANAARFLQEIDAAAVYHNASTRFTDGFEFGFGAEIGISTQKLHARGPMGLPALTSSKYMIHGSGQIRG</sequence>
<feature type="domain" description="Aldehyde dehydrogenase" evidence="8">
    <location>
        <begin position="10"/>
        <end position="285"/>
    </location>
</feature>
<evidence type="ECO:0000256" key="6">
    <source>
        <dbReference type="ARBA" id="ARBA00049024"/>
    </source>
</evidence>
<evidence type="ECO:0000256" key="2">
    <source>
        <dbReference type="ARBA" id="ARBA00022605"/>
    </source>
</evidence>
<dbReference type="Gene3D" id="3.40.605.10">
    <property type="entry name" value="Aldehyde Dehydrogenase, Chain A, domain 1"/>
    <property type="match status" value="1"/>
</dbReference>
<gene>
    <name evidence="7" type="primary">proA</name>
    <name evidence="9" type="ORF">J2Z70_000949</name>
</gene>
<evidence type="ECO:0000256" key="3">
    <source>
        <dbReference type="ARBA" id="ARBA00022650"/>
    </source>
</evidence>
<keyword evidence="7" id="KW-0963">Cytoplasm</keyword>
<dbReference type="NCBIfam" id="TIGR00407">
    <property type="entry name" value="proA"/>
    <property type="match status" value="1"/>
</dbReference>
<dbReference type="CDD" id="cd07079">
    <property type="entry name" value="ALDH_F18-19_ProA-GPR"/>
    <property type="match status" value="1"/>
</dbReference>
<dbReference type="Gene3D" id="3.40.309.10">
    <property type="entry name" value="Aldehyde Dehydrogenase, Chain A, domain 2"/>
    <property type="match status" value="1"/>
</dbReference>
<dbReference type="InterPro" id="IPR000965">
    <property type="entry name" value="GPR_dom"/>
</dbReference>
<dbReference type="InterPro" id="IPR020593">
    <property type="entry name" value="G-glutamylP_reductase_CS"/>
</dbReference>
<dbReference type="GO" id="GO:0004350">
    <property type="term" value="F:glutamate-5-semialdehyde dehydrogenase activity"/>
    <property type="evidence" value="ECO:0007669"/>
    <property type="project" value="UniProtKB-EC"/>
</dbReference>
<keyword evidence="3 7" id="KW-0641">Proline biosynthesis</keyword>
<comment type="subcellular location">
    <subcellularLocation>
        <location evidence="7">Cytoplasm</location>
    </subcellularLocation>
</comment>
<dbReference type="NCBIfam" id="NF001221">
    <property type="entry name" value="PRK00197.1"/>
    <property type="match status" value="1"/>
</dbReference>
<evidence type="ECO:0000256" key="7">
    <source>
        <dbReference type="HAMAP-Rule" id="MF_00412"/>
    </source>
</evidence>
<accession>A0ABS4NL89</accession>
<comment type="catalytic activity">
    <reaction evidence="6 7">
        <text>L-glutamate 5-semialdehyde + phosphate + NADP(+) = L-glutamyl 5-phosphate + NADPH + H(+)</text>
        <dbReference type="Rhea" id="RHEA:19541"/>
        <dbReference type="ChEBI" id="CHEBI:15378"/>
        <dbReference type="ChEBI" id="CHEBI:43474"/>
        <dbReference type="ChEBI" id="CHEBI:57783"/>
        <dbReference type="ChEBI" id="CHEBI:58066"/>
        <dbReference type="ChEBI" id="CHEBI:58274"/>
        <dbReference type="ChEBI" id="CHEBI:58349"/>
        <dbReference type="EC" id="1.2.1.41"/>
    </reaction>
</comment>
<evidence type="ECO:0000256" key="5">
    <source>
        <dbReference type="ARBA" id="ARBA00023002"/>
    </source>
</evidence>
<evidence type="ECO:0000256" key="1">
    <source>
        <dbReference type="ARBA" id="ARBA00004985"/>
    </source>
</evidence>
<reference evidence="9 10" key="1">
    <citation type="submission" date="2021-03" db="EMBL/GenBank/DDBJ databases">
        <title>Genomic Encyclopedia of Type Strains, Phase IV (KMG-IV): sequencing the most valuable type-strain genomes for metagenomic binning, comparative biology and taxonomic classification.</title>
        <authorList>
            <person name="Goeker M."/>
        </authorList>
    </citation>
    <scope>NUCLEOTIDE SEQUENCE [LARGE SCALE GENOMIC DNA]</scope>
    <source>
        <strain evidence="9 10">DSM 101953</strain>
    </source>
</reference>
<comment type="similarity">
    <text evidence="7">Belongs to the gamma-glutamyl phosphate reductase family.</text>
</comment>
<organism evidence="9 10">
    <name type="scientific">Paenibacillus silagei</name>
    <dbReference type="NCBI Taxonomy" id="1670801"/>
    <lineage>
        <taxon>Bacteria</taxon>
        <taxon>Bacillati</taxon>
        <taxon>Bacillota</taxon>
        <taxon>Bacilli</taxon>
        <taxon>Bacillales</taxon>
        <taxon>Paenibacillaceae</taxon>
        <taxon>Paenibacillus</taxon>
    </lineage>
</organism>
<comment type="pathway">
    <text evidence="1 7">Amino-acid biosynthesis; L-proline biosynthesis; L-glutamate 5-semialdehyde from L-glutamate: step 2/2.</text>
</comment>
<dbReference type="InterPro" id="IPR016161">
    <property type="entry name" value="Ald_DH/histidinol_DH"/>
</dbReference>
<name>A0ABS4NL89_9BACL</name>
<evidence type="ECO:0000313" key="9">
    <source>
        <dbReference type="EMBL" id="MBP2110809.1"/>
    </source>
</evidence>
<protein>
    <recommendedName>
        <fullName evidence="7">Gamma-glutamyl phosphate reductase</fullName>
        <shortName evidence="7">GPR</shortName>
        <ecNumber evidence="7">1.2.1.41</ecNumber>
    </recommendedName>
    <alternativeName>
        <fullName evidence="7">Glutamate-5-semialdehyde dehydrogenase</fullName>
    </alternativeName>
    <alternativeName>
        <fullName evidence="7">Glutamyl-gamma-semialdehyde dehydrogenase</fullName>
        <shortName evidence="7">GSA dehydrogenase</shortName>
    </alternativeName>
</protein>
<dbReference type="PROSITE" id="PS01223">
    <property type="entry name" value="PROA"/>
    <property type="match status" value="1"/>
</dbReference>
<evidence type="ECO:0000313" key="10">
    <source>
        <dbReference type="Proteomes" id="UP000773462"/>
    </source>
</evidence>
<keyword evidence="10" id="KW-1185">Reference proteome</keyword>
<dbReference type="EC" id="1.2.1.41" evidence="7"/>
<dbReference type="HAMAP" id="MF_00412">
    <property type="entry name" value="ProA"/>
    <property type="match status" value="1"/>
</dbReference>
<dbReference type="InterPro" id="IPR016162">
    <property type="entry name" value="Ald_DH_N"/>
</dbReference>
<dbReference type="PIRSF" id="PIRSF000151">
    <property type="entry name" value="GPR"/>
    <property type="match status" value="1"/>
</dbReference>
<keyword evidence="2 7" id="KW-0028">Amino-acid biosynthesis</keyword>
<dbReference type="PANTHER" id="PTHR11063:SF8">
    <property type="entry name" value="DELTA-1-PYRROLINE-5-CARBOXYLATE SYNTHASE"/>
    <property type="match status" value="1"/>
</dbReference>
<dbReference type="RefSeq" id="WP_036727212.1">
    <property type="nucleotide sequence ID" value="NZ_JAGGLV010000002.1"/>
</dbReference>
<comment type="caution">
    <text evidence="9">The sequence shown here is derived from an EMBL/GenBank/DDBJ whole genome shotgun (WGS) entry which is preliminary data.</text>
</comment>
<evidence type="ECO:0000259" key="8">
    <source>
        <dbReference type="Pfam" id="PF00171"/>
    </source>
</evidence>
<dbReference type="EMBL" id="JAGGLV010000002">
    <property type="protein sequence ID" value="MBP2110809.1"/>
    <property type="molecule type" value="Genomic_DNA"/>
</dbReference>
<keyword evidence="5 7" id="KW-0560">Oxidoreductase</keyword>
<dbReference type="InterPro" id="IPR012134">
    <property type="entry name" value="Glu-5-SA_DH"/>
</dbReference>
<dbReference type="Proteomes" id="UP000773462">
    <property type="component" value="Unassembled WGS sequence"/>
</dbReference>
<evidence type="ECO:0000256" key="4">
    <source>
        <dbReference type="ARBA" id="ARBA00022857"/>
    </source>
</evidence>
<proteinExistence type="inferred from homology"/>
<dbReference type="Pfam" id="PF00171">
    <property type="entry name" value="Aldedh"/>
    <property type="match status" value="1"/>
</dbReference>
<dbReference type="InterPro" id="IPR016163">
    <property type="entry name" value="Ald_DH_C"/>
</dbReference>
<comment type="function">
    <text evidence="7">Catalyzes the NADPH-dependent reduction of L-glutamate 5-phosphate into L-glutamate 5-semialdehyde and phosphate. The product spontaneously undergoes cyclization to form 1-pyrroline-5-carboxylate.</text>
</comment>